<dbReference type="OrthoDB" id="197283at2"/>
<protein>
    <submittedName>
        <fullName evidence="1">RelE toxin of RelE / RelB toxin-antitoxin system</fullName>
    </submittedName>
</protein>
<dbReference type="InterPro" id="IPR009387">
    <property type="entry name" value="HigB-2"/>
</dbReference>
<dbReference type="EMBL" id="FNIV01000003">
    <property type="protein sequence ID" value="SDO10244.1"/>
    <property type="molecule type" value="Genomic_DNA"/>
</dbReference>
<accession>A0A1H0GTT8</accession>
<evidence type="ECO:0000313" key="1">
    <source>
        <dbReference type="EMBL" id="SDO10244.1"/>
    </source>
</evidence>
<dbReference type="STRING" id="419597.SAMN04487957_103346"/>
<name>A0A1H0GTT8_9GAMM</name>
<proteinExistence type="predicted"/>
<dbReference type="AlphaFoldDB" id="A0A1H0GTT8"/>
<organism evidence="1 2">
    <name type="scientific">Halomonas shengliensis</name>
    <dbReference type="NCBI Taxonomy" id="419597"/>
    <lineage>
        <taxon>Bacteria</taxon>
        <taxon>Pseudomonadati</taxon>
        <taxon>Pseudomonadota</taxon>
        <taxon>Gammaproteobacteria</taxon>
        <taxon>Oceanospirillales</taxon>
        <taxon>Halomonadaceae</taxon>
        <taxon>Halomonas</taxon>
    </lineage>
</organism>
<dbReference type="Proteomes" id="UP000199075">
    <property type="component" value="Unassembled WGS sequence"/>
</dbReference>
<reference evidence="2" key="1">
    <citation type="submission" date="2016-10" db="EMBL/GenBank/DDBJ databases">
        <authorList>
            <person name="Varghese N."/>
            <person name="Submissions S."/>
        </authorList>
    </citation>
    <scope>NUCLEOTIDE SEQUENCE [LARGE SCALE GENOMIC DNA]</scope>
    <source>
        <strain evidence="2">CGMCC 1.6444</strain>
    </source>
</reference>
<evidence type="ECO:0000313" key="2">
    <source>
        <dbReference type="Proteomes" id="UP000199075"/>
    </source>
</evidence>
<dbReference type="Pfam" id="PF06296">
    <property type="entry name" value="RelE"/>
    <property type="match status" value="1"/>
</dbReference>
<dbReference type="PIRSF" id="PIRSF039032">
    <property type="entry name" value="HigB-2"/>
    <property type="match status" value="1"/>
</dbReference>
<gene>
    <name evidence="1" type="ORF">SAMN04487957_103346</name>
</gene>
<sequence length="112" mass="12294">MSHAIEFIETPTFTRQIQAIATDDEFKELQRTLIAQPDKGDLIQGTGGLRKIRMPLGHQGKSGGARVIYLLATAERIYLILAYPKSVKDSLSLAEKAALKNLTRQLKGEASA</sequence>
<dbReference type="RefSeq" id="WP_089677628.1">
    <property type="nucleotide sequence ID" value="NZ_FNIV01000003.1"/>
</dbReference>
<keyword evidence="2" id="KW-1185">Reference proteome</keyword>